<dbReference type="EMBL" id="CP048286">
    <property type="protein sequence ID" value="QHW33500.1"/>
    <property type="molecule type" value="Genomic_DNA"/>
</dbReference>
<protein>
    <submittedName>
        <fullName evidence="4">ROK family transcriptional regulator</fullName>
    </submittedName>
</protein>
<dbReference type="CDD" id="cd23763">
    <property type="entry name" value="ASKHA_ATPase_ROK"/>
    <property type="match status" value="1"/>
</dbReference>
<gene>
    <name evidence="4" type="ORF">GZH47_23675</name>
</gene>
<dbReference type="InterPro" id="IPR036390">
    <property type="entry name" value="WH_DNA-bd_sf"/>
</dbReference>
<dbReference type="SUPFAM" id="SSF46785">
    <property type="entry name" value="Winged helix' DNA-binding domain"/>
    <property type="match status" value="1"/>
</dbReference>
<evidence type="ECO:0000256" key="2">
    <source>
        <dbReference type="ARBA" id="ARBA00006479"/>
    </source>
</evidence>
<dbReference type="Proteomes" id="UP000479114">
    <property type="component" value="Chromosome"/>
</dbReference>
<comment type="function">
    <text evidence="1">Transcriptional repressor of xylose-utilizing enzymes.</text>
</comment>
<dbReference type="InterPro" id="IPR036388">
    <property type="entry name" value="WH-like_DNA-bd_sf"/>
</dbReference>
<evidence type="ECO:0000313" key="4">
    <source>
        <dbReference type="EMBL" id="QHW33500.1"/>
    </source>
</evidence>
<keyword evidence="3" id="KW-0119">Carbohydrate metabolism</keyword>
<accession>A0A6C0P4M7</accession>
<organism evidence="4 5">
    <name type="scientific">Paenibacillus rhizovicinus</name>
    <dbReference type="NCBI Taxonomy" id="2704463"/>
    <lineage>
        <taxon>Bacteria</taxon>
        <taxon>Bacillati</taxon>
        <taxon>Bacillota</taxon>
        <taxon>Bacilli</taxon>
        <taxon>Bacillales</taxon>
        <taxon>Paenibacillaceae</taxon>
        <taxon>Paenibacillus</taxon>
    </lineage>
</organism>
<dbReference type="Pfam" id="PF00480">
    <property type="entry name" value="ROK"/>
    <property type="match status" value="1"/>
</dbReference>
<dbReference type="Gene3D" id="1.10.10.10">
    <property type="entry name" value="Winged helix-like DNA-binding domain superfamily/Winged helix DNA-binding domain"/>
    <property type="match status" value="1"/>
</dbReference>
<proteinExistence type="inferred from homology"/>
<comment type="similarity">
    <text evidence="2">Belongs to the ROK (NagC/XylR) family.</text>
</comment>
<keyword evidence="3" id="KW-0859">Xylose metabolism</keyword>
<dbReference type="InterPro" id="IPR043129">
    <property type="entry name" value="ATPase_NBD"/>
</dbReference>
<dbReference type="PANTHER" id="PTHR18964:SF149">
    <property type="entry name" value="BIFUNCTIONAL UDP-N-ACETYLGLUCOSAMINE 2-EPIMERASE_N-ACETYLMANNOSAMINE KINASE"/>
    <property type="match status" value="1"/>
</dbReference>
<dbReference type="RefSeq" id="WP_162643496.1">
    <property type="nucleotide sequence ID" value="NZ_CP048286.1"/>
</dbReference>
<sequence>MSELYTSSKDMKQTIIQRIRAALIMMGSATKAELCQRLGISFPTISKFLAQMEADGEIRYTGDDDSSGGRRAKRYAYDPEYLLGLAVFIDKHETTYAIFDCVGEIKEKGTTPSVMQQGEQLLGDHIESLVEKYPKLRSIAIGVPGAVNNGQVIFIPPYPHFLNYDLKGIIESRFQIPVVVENDMNAAVLGFASSMEIENESLVYLYFGQDGPGSGIMINGDVVRGSTFFSGEVSFVPQYDDQTFSQALHQGERRCRIVLADDKQLDAVARLIATFTAIINPRAVVFCNDEVDESILARILERSAAYIPREHLPMLTMSDLRQDYLNGLQHLALDLMIGGPES</sequence>
<reference evidence="4 5" key="1">
    <citation type="submission" date="2020-02" db="EMBL/GenBank/DDBJ databases">
        <title>Paenibacillus sp. nov., isolated from rhizosphere soil of tomato.</title>
        <authorList>
            <person name="Weon H.-Y."/>
            <person name="Lee S.A."/>
        </authorList>
    </citation>
    <scope>NUCLEOTIDE SEQUENCE [LARGE SCALE GENOMIC DNA]</scope>
    <source>
        <strain evidence="4 5">14171R-81</strain>
    </source>
</reference>
<dbReference type="GO" id="GO:0042732">
    <property type="term" value="P:D-xylose metabolic process"/>
    <property type="evidence" value="ECO:0007669"/>
    <property type="project" value="UniProtKB-KW"/>
</dbReference>
<evidence type="ECO:0000313" key="5">
    <source>
        <dbReference type="Proteomes" id="UP000479114"/>
    </source>
</evidence>
<evidence type="ECO:0000256" key="3">
    <source>
        <dbReference type="ARBA" id="ARBA00022629"/>
    </source>
</evidence>
<dbReference type="PANTHER" id="PTHR18964">
    <property type="entry name" value="ROK (REPRESSOR, ORF, KINASE) FAMILY"/>
    <property type="match status" value="1"/>
</dbReference>
<dbReference type="KEGG" id="prz:GZH47_23675"/>
<dbReference type="AlphaFoldDB" id="A0A6C0P4M7"/>
<dbReference type="InterPro" id="IPR000600">
    <property type="entry name" value="ROK"/>
</dbReference>
<evidence type="ECO:0000256" key="1">
    <source>
        <dbReference type="ARBA" id="ARBA00002486"/>
    </source>
</evidence>
<name>A0A6C0P4M7_9BACL</name>
<keyword evidence="5" id="KW-1185">Reference proteome</keyword>
<dbReference type="Gene3D" id="3.30.420.40">
    <property type="match status" value="2"/>
</dbReference>
<dbReference type="SUPFAM" id="SSF53067">
    <property type="entry name" value="Actin-like ATPase domain"/>
    <property type="match status" value="1"/>
</dbReference>